<sequence>MEQWTVAARHDQITPNAENAPAKKYGIRRCRIAFRIA</sequence>
<dbReference type="EMBL" id="CP013236">
    <property type="protein sequence ID" value="AMP12365.1"/>
    <property type="molecule type" value="Genomic_DNA"/>
</dbReference>
<organism evidence="1 2">
    <name type="scientific">Collimonas pratensis</name>
    <dbReference type="NCBI Taxonomy" id="279113"/>
    <lineage>
        <taxon>Bacteria</taxon>
        <taxon>Pseudomonadati</taxon>
        <taxon>Pseudomonadota</taxon>
        <taxon>Betaproteobacteria</taxon>
        <taxon>Burkholderiales</taxon>
        <taxon>Oxalobacteraceae</taxon>
        <taxon>Collimonas</taxon>
    </lineage>
</organism>
<keyword evidence="2" id="KW-1185">Reference proteome</keyword>
<proteinExistence type="predicted"/>
<accession>A0ABM5Z019</accession>
<name>A0ABM5Z019_9BURK</name>
<dbReference type="Proteomes" id="UP000074914">
    <property type="component" value="Chromosome"/>
</dbReference>
<evidence type="ECO:0000313" key="1">
    <source>
        <dbReference type="EMBL" id="AMP12365.1"/>
    </source>
</evidence>
<gene>
    <name evidence="1" type="ORF">CPter291_0069</name>
</gene>
<evidence type="ECO:0000313" key="2">
    <source>
        <dbReference type="Proteomes" id="UP000074914"/>
    </source>
</evidence>
<protein>
    <submittedName>
        <fullName evidence="1">Uncharacterized protein</fullName>
    </submittedName>
</protein>
<reference evidence="1 2" key="1">
    <citation type="submission" date="2015-11" db="EMBL/GenBank/DDBJ databases">
        <title>Exploring the genomic traits of fungus-feeding bacterial genus Collimonas.</title>
        <authorList>
            <person name="Song C."/>
            <person name="Schmidt R."/>
            <person name="de Jager V."/>
            <person name="Krzyzanowska D."/>
            <person name="Jongedijk E."/>
            <person name="Cankar K."/>
            <person name="Beekwilder J."/>
            <person name="van Veen A."/>
            <person name="de Boer W."/>
            <person name="van Veen J.A."/>
            <person name="Garbeva P."/>
        </authorList>
    </citation>
    <scope>NUCLEOTIDE SEQUENCE [LARGE SCALE GENOMIC DNA]</scope>
    <source>
        <strain evidence="1 2">Ter291</strain>
    </source>
</reference>